<keyword evidence="2 3" id="KW-0808">Transferase</keyword>
<evidence type="ECO:0000313" key="3">
    <source>
        <dbReference type="EMBL" id="NDY83391.1"/>
    </source>
</evidence>
<reference evidence="3" key="1">
    <citation type="submission" date="2020-02" db="EMBL/GenBank/DDBJ databases">
        <authorList>
            <person name="Chen W.-M."/>
        </authorList>
    </citation>
    <scope>NUCLEOTIDE SEQUENCE</scope>
    <source>
        <strain evidence="3">NBD-18</strain>
    </source>
</reference>
<dbReference type="GO" id="GO:0032259">
    <property type="term" value="P:methylation"/>
    <property type="evidence" value="ECO:0007669"/>
    <property type="project" value="UniProtKB-KW"/>
</dbReference>
<gene>
    <name evidence="3" type="ORF">G3I67_09130</name>
</gene>
<dbReference type="PANTHER" id="PTHR12049:SF7">
    <property type="entry name" value="PROTEIN ARGININE METHYLTRANSFERASE NDUFAF7, MITOCHONDRIAL"/>
    <property type="match status" value="1"/>
</dbReference>
<protein>
    <submittedName>
        <fullName evidence="3">Class I SAM-dependent methyltransferase</fullName>
    </submittedName>
</protein>
<dbReference type="PANTHER" id="PTHR12049">
    <property type="entry name" value="PROTEIN ARGININE METHYLTRANSFERASE NDUFAF7, MITOCHONDRIAL"/>
    <property type="match status" value="1"/>
</dbReference>
<dbReference type="RefSeq" id="WP_163654508.1">
    <property type="nucleotide sequence ID" value="NZ_JAAGRN010000005.1"/>
</dbReference>
<organism evidence="3">
    <name type="scientific">Sheuella amnicola</name>
    <dbReference type="NCBI Taxonomy" id="2707330"/>
    <lineage>
        <taxon>Bacteria</taxon>
        <taxon>Pseudomonadati</taxon>
        <taxon>Pseudomonadota</taxon>
        <taxon>Betaproteobacteria</taxon>
        <taxon>Burkholderiales</taxon>
        <taxon>Alcaligenaceae</taxon>
        <taxon>Sheuella</taxon>
    </lineage>
</organism>
<dbReference type="InterPro" id="IPR003788">
    <property type="entry name" value="NDUFAF7"/>
</dbReference>
<evidence type="ECO:0000256" key="1">
    <source>
        <dbReference type="ARBA" id="ARBA00022603"/>
    </source>
</evidence>
<keyword evidence="1 3" id="KW-0489">Methyltransferase</keyword>
<evidence type="ECO:0000256" key="2">
    <source>
        <dbReference type="ARBA" id="ARBA00022679"/>
    </source>
</evidence>
<dbReference type="EMBL" id="JAAGRN010000005">
    <property type="protein sequence ID" value="NDY83391.1"/>
    <property type="molecule type" value="Genomic_DNA"/>
</dbReference>
<sequence length="397" mass="43496">MASETSIKISADALAHSQRVSAFLLQEIERAGGWVPFSQWMGSVLYAPGLGYYSAGSIKLAGSSGDDSQQNPRQLSGDFVTAPQLTPLFGFTLANQVAQILHQSESLNILEFGAGSGALADDILTALSEQGINARYSILEVSGDLKLRQQQRLAKWNNRVNWLDTIPTEFTGCVVANEVLDAMPAELFAWSADGQLMQRGVIWNGQHFQFEDRPAPATLADQIKHRMPTLPDYRSEFNPQAESWVQGIGTWLTRGAALLVDYGFPQHEYYHPQRHRGTLMCHIQHLAHDDAFMAPGLQDITAHVDFTAMADAALAGGLDVLGYTSQARFLLNAGLLDHFGQQARDAASPRDRANFQTAIQKLTSEAEMGELFKVLAVGRNIDGGLIGFSSGDRRHRL</sequence>
<dbReference type="SUPFAM" id="SSF53335">
    <property type="entry name" value="S-adenosyl-L-methionine-dependent methyltransferases"/>
    <property type="match status" value="1"/>
</dbReference>
<dbReference type="Gene3D" id="3.40.50.12710">
    <property type="match status" value="1"/>
</dbReference>
<comment type="caution">
    <text evidence="3">The sequence shown here is derived from an EMBL/GenBank/DDBJ whole genome shotgun (WGS) entry which is preliminary data.</text>
</comment>
<dbReference type="Pfam" id="PF02636">
    <property type="entry name" value="Methyltransf_28"/>
    <property type="match status" value="1"/>
</dbReference>
<dbReference type="GO" id="GO:0035243">
    <property type="term" value="F:protein-arginine omega-N symmetric methyltransferase activity"/>
    <property type="evidence" value="ECO:0007669"/>
    <property type="project" value="TreeGrafter"/>
</dbReference>
<proteinExistence type="predicted"/>
<accession>A0A6B2QZC3</accession>
<name>A0A6B2QZC3_9BURK</name>
<dbReference type="InterPro" id="IPR029063">
    <property type="entry name" value="SAM-dependent_MTases_sf"/>
</dbReference>
<dbReference type="AlphaFoldDB" id="A0A6B2QZC3"/>
<dbReference type="InterPro" id="IPR038375">
    <property type="entry name" value="NDUFAF7_sf"/>
</dbReference>